<accession>A0A3S1HH68</accession>
<evidence type="ECO:0000256" key="1">
    <source>
        <dbReference type="ARBA" id="ARBA00003343"/>
    </source>
</evidence>
<evidence type="ECO:0000256" key="2">
    <source>
        <dbReference type="ARBA" id="ARBA00012007"/>
    </source>
</evidence>
<dbReference type="STRING" id="188477.A0A3S1HH68"/>
<comment type="caution">
    <text evidence="5">The sequence shown here is derived from an EMBL/GenBank/DDBJ whole genome shotgun (WGS) entry which is preliminary data.</text>
</comment>
<organism evidence="5 6">
    <name type="scientific">Elysia chlorotica</name>
    <name type="common">Eastern emerald elysia</name>
    <name type="synonym">Sea slug</name>
    <dbReference type="NCBI Taxonomy" id="188477"/>
    <lineage>
        <taxon>Eukaryota</taxon>
        <taxon>Metazoa</taxon>
        <taxon>Spiralia</taxon>
        <taxon>Lophotrochozoa</taxon>
        <taxon>Mollusca</taxon>
        <taxon>Gastropoda</taxon>
        <taxon>Heterobranchia</taxon>
        <taxon>Euthyneura</taxon>
        <taxon>Panpulmonata</taxon>
        <taxon>Sacoglossa</taxon>
        <taxon>Placobranchoidea</taxon>
        <taxon>Plakobranchidae</taxon>
        <taxon>Elysia</taxon>
    </lineage>
</organism>
<dbReference type="InterPro" id="IPR050648">
    <property type="entry name" value="F-box_LRR-repeat"/>
</dbReference>
<feature type="compositionally biased region" description="Acidic residues" evidence="4">
    <location>
        <begin position="341"/>
        <end position="364"/>
    </location>
</feature>
<evidence type="ECO:0000313" key="6">
    <source>
        <dbReference type="Proteomes" id="UP000271974"/>
    </source>
</evidence>
<dbReference type="Gene3D" id="1.10.10.970">
    <property type="entry name" value="RNA 2'-phosphotransferase, Tpt1/KptA family, N-terminal domain"/>
    <property type="match status" value="1"/>
</dbReference>
<keyword evidence="6" id="KW-1185">Reference proteome</keyword>
<feature type="compositionally biased region" description="Acidic residues" evidence="4">
    <location>
        <begin position="324"/>
        <end position="334"/>
    </location>
</feature>
<dbReference type="Proteomes" id="UP000271974">
    <property type="component" value="Unassembled WGS sequence"/>
</dbReference>
<comment type="catalytic activity">
    <reaction evidence="3">
        <text>2'-phospho-[ligated tRNA] + NAD(+) = mature tRNA + ADP-alpha-D-ribose 1'',2''-cyclic phosphate + nicotinamide</text>
        <dbReference type="Rhea" id="RHEA:23324"/>
        <dbReference type="Rhea" id="RHEA-COMP:11106"/>
        <dbReference type="Rhea" id="RHEA-COMP:11107"/>
        <dbReference type="ChEBI" id="CHEBI:17154"/>
        <dbReference type="ChEBI" id="CHEBI:57540"/>
        <dbReference type="ChEBI" id="CHEBI:76596"/>
        <dbReference type="ChEBI" id="CHEBI:82883"/>
        <dbReference type="ChEBI" id="CHEBI:85027"/>
        <dbReference type="EC" id="2.7.1.160"/>
    </reaction>
</comment>
<dbReference type="SUPFAM" id="SSF52047">
    <property type="entry name" value="RNI-like"/>
    <property type="match status" value="1"/>
</dbReference>
<evidence type="ECO:0000313" key="5">
    <source>
        <dbReference type="EMBL" id="RUS79287.1"/>
    </source>
</evidence>
<dbReference type="EMBL" id="RQTK01000460">
    <property type="protein sequence ID" value="RUS79287.1"/>
    <property type="molecule type" value="Genomic_DNA"/>
</dbReference>
<dbReference type="AlphaFoldDB" id="A0A3S1HH68"/>
<dbReference type="InterPro" id="IPR042080">
    <property type="entry name" value="RNA_2'-PTrans_N"/>
</dbReference>
<dbReference type="InterPro" id="IPR006553">
    <property type="entry name" value="Leu-rich_rpt_Cys-con_subtyp"/>
</dbReference>
<dbReference type="PANTHER" id="PTHR13382">
    <property type="entry name" value="MITOCHONDRIAL ATP SYNTHASE COUPLING FACTOR B"/>
    <property type="match status" value="1"/>
</dbReference>
<dbReference type="EC" id="2.7.1.160" evidence="2"/>
<evidence type="ECO:0000256" key="3">
    <source>
        <dbReference type="ARBA" id="ARBA00047949"/>
    </source>
</evidence>
<gene>
    <name evidence="5" type="ORF">EGW08_012942</name>
</gene>
<dbReference type="InterPro" id="IPR032675">
    <property type="entry name" value="LRR_dom_sf"/>
</dbReference>
<feature type="region of interest" description="Disordered" evidence="4">
    <location>
        <begin position="324"/>
        <end position="365"/>
    </location>
</feature>
<evidence type="ECO:0000256" key="4">
    <source>
        <dbReference type="SAM" id="MobiDB-lite"/>
    </source>
</evidence>
<dbReference type="SMART" id="SM00367">
    <property type="entry name" value="LRR_CC"/>
    <property type="match status" value="3"/>
</dbReference>
<protein>
    <recommendedName>
        <fullName evidence="2">2'-phosphotransferase</fullName>
        <ecNumber evidence="2">2.7.1.160</ecNumber>
    </recommendedName>
</protein>
<dbReference type="OrthoDB" id="419694at2759"/>
<comment type="function">
    <text evidence="1">Catalyzes the last step of tRNA splicing, the transfer of the splice junction 2'-phosphate from ligated tRNA to NAD to produce ADP-ribose 1''-2'' cyclic phosphate.</text>
</comment>
<dbReference type="GO" id="GO:0000215">
    <property type="term" value="F:tRNA 2'-phosphotransferase activity"/>
    <property type="evidence" value="ECO:0007669"/>
    <property type="project" value="UniProtKB-EC"/>
</dbReference>
<dbReference type="SUPFAM" id="SSF56399">
    <property type="entry name" value="ADP-ribosylation"/>
    <property type="match status" value="1"/>
</dbReference>
<proteinExistence type="predicted"/>
<dbReference type="Pfam" id="PF01885">
    <property type="entry name" value="PTS_2-RNA"/>
    <property type="match status" value="1"/>
</dbReference>
<dbReference type="GO" id="GO:0005737">
    <property type="term" value="C:cytoplasm"/>
    <property type="evidence" value="ECO:0007669"/>
    <property type="project" value="TreeGrafter"/>
</dbReference>
<dbReference type="Gene3D" id="3.80.10.10">
    <property type="entry name" value="Ribonuclease Inhibitor"/>
    <property type="match status" value="1"/>
</dbReference>
<sequence length="383" mass="43815">MSVVDQNHNSDHPRDWEKEESMKRLSKRLAYLLRYGAVKEGLNVDDNGYVELEDLCGAHLLRSHSKAEVLEAIQSSTSYRHTKRYDCRERNGQIYVRAAYLRNFEKNPFHSNTKVKTLFESSMTSILDNLDDYDLQDFPDENTLRMMIRRLKQEKKLTSKALRVLLAPTVTRLDLEGVYLTNNTLRLVWTQCPHLQAVSLKDCGYIITDSTLANFTKNLPGLQRLNLCQCSHLTNKSLATLAKNLPKLHTLHMTRVPALTPKGVVDFLQKSLSIKNLDVYYLRTTPEEYKCLVETAKSKGVTLVLRGPRKTWDRHECDGLEDEARECGDNDNDDAGNLSNDGDDDRGDGDNEEEDAEESSEEDEKILLEGLLNEIWSDEEADE</sequence>
<reference evidence="5 6" key="1">
    <citation type="submission" date="2019-01" db="EMBL/GenBank/DDBJ databases">
        <title>A draft genome assembly of the solar-powered sea slug Elysia chlorotica.</title>
        <authorList>
            <person name="Cai H."/>
            <person name="Li Q."/>
            <person name="Fang X."/>
            <person name="Li J."/>
            <person name="Curtis N.E."/>
            <person name="Altenburger A."/>
            <person name="Shibata T."/>
            <person name="Feng M."/>
            <person name="Maeda T."/>
            <person name="Schwartz J.A."/>
            <person name="Shigenobu S."/>
            <person name="Lundholm N."/>
            <person name="Nishiyama T."/>
            <person name="Yang H."/>
            <person name="Hasebe M."/>
            <person name="Li S."/>
            <person name="Pierce S.K."/>
            <person name="Wang J."/>
        </authorList>
    </citation>
    <scope>NUCLEOTIDE SEQUENCE [LARGE SCALE GENOMIC DNA]</scope>
    <source>
        <strain evidence="5">EC2010</strain>
        <tissue evidence="5">Whole organism of an adult</tissue>
    </source>
</reference>
<name>A0A3S1HH68_ELYCH</name>
<dbReference type="InterPro" id="IPR002745">
    <property type="entry name" value="Ptrans_KptA/Tpt1"/>
</dbReference>